<evidence type="ECO:0000256" key="2">
    <source>
        <dbReference type="ARBA" id="ARBA00022723"/>
    </source>
</evidence>
<dbReference type="Pfam" id="PF00355">
    <property type="entry name" value="Rieske"/>
    <property type="match status" value="1"/>
</dbReference>
<organism evidence="6 7">
    <name type="scientific">Cupriavidus pauculus</name>
    <dbReference type="NCBI Taxonomy" id="82633"/>
    <lineage>
        <taxon>Bacteria</taxon>
        <taxon>Pseudomonadati</taxon>
        <taxon>Pseudomonadota</taxon>
        <taxon>Betaproteobacteria</taxon>
        <taxon>Burkholderiales</taxon>
        <taxon>Burkholderiaceae</taxon>
        <taxon>Cupriavidus</taxon>
    </lineage>
</organism>
<dbReference type="OrthoDB" id="9800167at2"/>
<dbReference type="GO" id="GO:0051537">
    <property type="term" value="F:2 iron, 2 sulfur cluster binding"/>
    <property type="evidence" value="ECO:0007669"/>
    <property type="project" value="UniProtKB-KW"/>
</dbReference>
<protein>
    <submittedName>
        <fullName evidence="6">Non-heme iron oxygenase ferredoxin subunit</fullName>
    </submittedName>
</protein>
<dbReference type="PROSITE" id="PS51296">
    <property type="entry name" value="RIESKE"/>
    <property type="match status" value="1"/>
</dbReference>
<dbReference type="PANTHER" id="PTHR21496:SF23">
    <property type="entry name" value="3-PHENYLPROPIONATE_CINNAMIC ACID DIOXYGENASE FERREDOXIN SUBUNIT"/>
    <property type="match status" value="1"/>
</dbReference>
<dbReference type="SUPFAM" id="SSF50022">
    <property type="entry name" value="ISP domain"/>
    <property type="match status" value="1"/>
</dbReference>
<keyword evidence="1" id="KW-0001">2Fe-2S</keyword>
<sequence>MDHETKHEEWVRACQVADVRPGNPKGLKLRDIPIALYRLPEGVFATHDVCTHAYALLSEGFIEDHVVECPLHGAKYDVRNGKCLAVAECDVKTYPVRIEDDAVYVAVPSEVTSA</sequence>
<dbReference type="InterPro" id="IPR017941">
    <property type="entry name" value="Rieske_2Fe-2S"/>
</dbReference>
<evidence type="ECO:0000313" key="6">
    <source>
        <dbReference type="EMBL" id="QET06383.1"/>
    </source>
</evidence>
<name>A0A5P2HFU2_9BURK</name>
<evidence type="ECO:0000313" key="7">
    <source>
        <dbReference type="Proteomes" id="UP000322822"/>
    </source>
</evidence>
<accession>A0A5P2HFU2</accession>
<dbReference type="GO" id="GO:0046872">
    <property type="term" value="F:metal ion binding"/>
    <property type="evidence" value="ECO:0007669"/>
    <property type="project" value="UniProtKB-KW"/>
</dbReference>
<keyword evidence="3" id="KW-0408">Iron</keyword>
<dbReference type="AlphaFoldDB" id="A0A5P2HFU2"/>
<dbReference type="Proteomes" id="UP000322822">
    <property type="component" value="Chromosome 2"/>
</dbReference>
<dbReference type="PANTHER" id="PTHR21496">
    <property type="entry name" value="FERREDOXIN-RELATED"/>
    <property type="match status" value="1"/>
</dbReference>
<dbReference type="EMBL" id="CP044067">
    <property type="protein sequence ID" value="QET06383.1"/>
    <property type="molecule type" value="Genomic_DNA"/>
</dbReference>
<proteinExistence type="predicted"/>
<evidence type="ECO:0000259" key="5">
    <source>
        <dbReference type="PROSITE" id="PS51296"/>
    </source>
</evidence>
<gene>
    <name evidence="6" type="ORF">FOB72_31345</name>
</gene>
<dbReference type="Gene3D" id="2.102.10.10">
    <property type="entry name" value="Rieske [2Fe-2S] iron-sulphur domain"/>
    <property type="match status" value="1"/>
</dbReference>
<reference evidence="6 7" key="1">
    <citation type="submission" date="2019-09" db="EMBL/GenBank/DDBJ databases">
        <title>FDA dAtabase for Regulatory Grade micrObial Sequences (FDA-ARGOS): Supporting development and validation of Infectious Disease Dx tests.</title>
        <authorList>
            <person name="Sciortino C."/>
            <person name="Tallon L."/>
            <person name="Sadzewicz L."/>
            <person name="Vavikolanu K."/>
            <person name="Mehta A."/>
            <person name="Aluvathingal J."/>
            <person name="Nadendla S."/>
            <person name="Nandy P."/>
            <person name="Geyer C."/>
            <person name="Yan Y."/>
            <person name="Sichtig H."/>
        </authorList>
    </citation>
    <scope>NUCLEOTIDE SEQUENCE [LARGE SCALE GENOMIC DNA]</scope>
    <source>
        <strain evidence="6 7">FDAARGOS_664</strain>
    </source>
</reference>
<dbReference type="RefSeq" id="WP_150377101.1">
    <property type="nucleotide sequence ID" value="NZ_CP044067.1"/>
</dbReference>
<dbReference type="CDD" id="cd03528">
    <property type="entry name" value="Rieske_RO_ferredoxin"/>
    <property type="match status" value="1"/>
</dbReference>
<keyword evidence="2" id="KW-0479">Metal-binding</keyword>
<dbReference type="InterPro" id="IPR036922">
    <property type="entry name" value="Rieske_2Fe-2S_sf"/>
</dbReference>
<evidence type="ECO:0000256" key="1">
    <source>
        <dbReference type="ARBA" id="ARBA00022714"/>
    </source>
</evidence>
<dbReference type="PROSITE" id="PS51300">
    <property type="entry name" value="NIRD"/>
    <property type="match status" value="1"/>
</dbReference>
<evidence type="ECO:0000256" key="3">
    <source>
        <dbReference type="ARBA" id="ARBA00023004"/>
    </source>
</evidence>
<feature type="domain" description="Rieske" evidence="5">
    <location>
        <begin position="11"/>
        <end position="105"/>
    </location>
</feature>
<keyword evidence="4" id="KW-0411">Iron-sulfur</keyword>
<evidence type="ECO:0000256" key="4">
    <source>
        <dbReference type="ARBA" id="ARBA00023014"/>
    </source>
</evidence>